<evidence type="ECO:0000259" key="1">
    <source>
        <dbReference type="Pfam" id="PF18731"/>
    </source>
</evidence>
<dbReference type="AlphaFoldDB" id="A0A0X2NLI4"/>
<dbReference type="EMBL" id="FAUH01000005">
    <property type="protein sequence ID" value="CUU65659.1"/>
    <property type="molecule type" value="Genomic_DNA"/>
</dbReference>
<protein>
    <recommendedName>
        <fullName evidence="1">Swt1-like HEPN domain-containing protein</fullName>
    </recommendedName>
</protein>
<dbReference type="Pfam" id="PF18731">
    <property type="entry name" value="HEPN_Swt1"/>
    <property type="match status" value="1"/>
</dbReference>
<dbReference type="InterPro" id="IPR041650">
    <property type="entry name" value="HEPN_Swt1"/>
</dbReference>
<sequence>MQLNADSSPTAAVSELLTALTQRLDPLIGARLATRLGGTNGLPWTTILAELDRVKGRSRHSYSRTDLQSQLRMLTERLGSLGYPFDDNLRQVSTVANELRIMRNRWAHNDELSDLDAVRTSDYSVRLLTLLGDTTGAAEAKTRRTGLLSAYATKTELTAPVPAPDPTPIASSSSSSIQAPVVATTTAPSPRPVTSSLTVGDTGRYEYEPWEIVITGGPEIIDALPKKDAKMQVRGVAAEITEFEGPVSLDRLVSLTVRSFGMSRCGARKKQQVARQLRQLDLIIDADDFVWPTDIDPATWREFRPTGANHTAGRDFTNISPVEIANAWRIIASRQPAGADVPDAEIRRGVLNVFGISRAGAKVTEHLSRAKALL</sequence>
<gene>
    <name evidence="2" type="ORF">CVAR292_00991</name>
</gene>
<evidence type="ECO:0000313" key="2">
    <source>
        <dbReference type="EMBL" id="CUU65659.1"/>
    </source>
</evidence>
<dbReference type="RefSeq" id="WP_141657021.1">
    <property type="nucleotide sequence ID" value="NZ_FAUH01000005.1"/>
</dbReference>
<dbReference type="OrthoDB" id="9757917at2"/>
<proteinExistence type="predicted"/>
<reference evidence="3" key="1">
    <citation type="submission" date="2015-11" db="EMBL/GenBank/DDBJ databases">
        <authorList>
            <person name="Dugat-Bony E."/>
        </authorList>
    </citation>
    <scope>NUCLEOTIDE SEQUENCE [LARGE SCALE GENOMIC DNA]</scope>
    <source>
        <strain evidence="3">Mu292</strain>
    </source>
</reference>
<accession>A0A0X2NLI4</accession>
<organism evidence="2 3">
    <name type="scientific">Corynebacterium variabile</name>
    <dbReference type="NCBI Taxonomy" id="1727"/>
    <lineage>
        <taxon>Bacteria</taxon>
        <taxon>Bacillati</taxon>
        <taxon>Actinomycetota</taxon>
        <taxon>Actinomycetes</taxon>
        <taxon>Mycobacteriales</taxon>
        <taxon>Corynebacteriaceae</taxon>
        <taxon>Corynebacterium</taxon>
    </lineage>
</organism>
<name>A0A0X2NLI4_9CORY</name>
<dbReference type="Proteomes" id="UP000182498">
    <property type="component" value="Unassembled WGS sequence"/>
</dbReference>
<feature type="domain" description="Swt1-like HEPN" evidence="1">
    <location>
        <begin position="17"/>
        <end position="130"/>
    </location>
</feature>
<keyword evidence="3" id="KW-1185">Reference proteome</keyword>
<evidence type="ECO:0000313" key="3">
    <source>
        <dbReference type="Proteomes" id="UP000182498"/>
    </source>
</evidence>